<feature type="domain" description="Type II/III secretion system secretin-like" evidence="4">
    <location>
        <begin position="302"/>
        <end position="467"/>
    </location>
</feature>
<reference evidence="6 7" key="1">
    <citation type="submission" date="2024-09" db="EMBL/GenBank/DDBJ databases">
        <authorList>
            <person name="Sun Q."/>
            <person name="Mori K."/>
        </authorList>
    </citation>
    <scope>NUCLEOTIDE SEQUENCE [LARGE SCALE GENOMIC DNA]</scope>
    <source>
        <strain evidence="6 7">CCM 7792</strain>
    </source>
</reference>
<evidence type="ECO:0000256" key="3">
    <source>
        <dbReference type="SAM" id="SignalP"/>
    </source>
</evidence>
<protein>
    <submittedName>
        <fullName evidence="6">Type II and III secretion system protein family protein</fullName>
    </submittedName>
</protein>
<feature type="domain" description="Pilus formation protein N-terminal" evidence="5">
    <location>
        <begin position="69"/>
        <end position="138"/>
    </location>
</feature>
<feature type="chain" id="PRO_5046712215" evidence="3">
    <location>
        <begin position="25"/>
        <end position="526"/>
    </location>
</feature>
<dbReference type="PANTHER" id="PTHR30332">
    <property type="entry name" value="PROBABLE GENERAL SECRETION PATHWAY PROTEIN D"/>
    <property type="match status" value="1"/>
</dbReference>
<evidence type="ECO:0000256" key="2">
    <source>
        <dbReference type="SAM" id="MobiDB-lite"/>
    </source>
</evidence>
<accession>A0ABV6FBQ8</accession>
<dbReference type="EMBL" id="JBHLWP010000004">
    <property type="protein sequence ID" value="MFC0250958.1"/>
    <property type="molecule type" value="Genomic_DNA"/>
</dbReference>
<evidence type="ECO:0000256" key="1">
    <source>
        <dbReference type="RuleBase" id="RU004003"/>
    </source>
</evidence>
<feature type="region of interest" description="Disordered" evidence="2">
    <location>
        <begin position="500"/>
        <end position="526"/>
    </location>
</feature>
<dbReference type="RefSeq" id="WP_379677738.1">
    <property type="nucleotide sequence ID" value="NZ_JBHLWP010000004.1"/>
</dbReference>
<gene>
    <name evidence="6" type="ORF">ACFFJK_03565</name>
</gene>
<dbReference type="Proteomes" id="UP001589773">
    <property type="component" value="Unassembled WGS sequence"/>
</dbReference>
<organism evidence="6 7">
    <name type="scientific">Massilia consociata</name>
    <dbReference type="NCBI Taxonomy" id="760117"/>
    <lineage>
        <taxon>Bacteria</taxon>
        <taxon>Pseudomonadati</taxon>
        <taxon>Pseudomonadota</taxon>
        <taxon>Betaproteobacteria</taxon>
        <taxon>Burkholderiales</taxon>
        <taxon>Oxalobacteraceae</taxon>
        <taxon>Telluria group</taxon>
        <taxon>Massilia</taxon>
    </lineage>
</organism>
<dbReference type="Pfam" id="PF13629">
    <property type="entry name" value="T2SS-T3SS_pil_N"/>
    <property type="match status" value="1"/>
</dbReference>
<dbReference type="PRINTS" id="PR00811">
    <property type="entry name" value="BCTERIALGSPD"/>
</dbReference>
<dbReference type="Pfam" id="PF00263">
    <property type="entry name" value="Secretin"/>
    <property type="match status" value="1"/>
</dbReference>
<dbReference type="InterPro" id="IPR032789">
    <property type="entry name" value="T2SS-T3SS_pil_N"/>
</dbReference>
<name>A0ABV6FBQ8_9BURK</name>
<dbReference type="PANTHER" id="PTHR30332:SF17">
    <property type="entry name" value="TYPE IV PILIATION SYSTEM PROTEIN DR_0774-RELATED"/>
    <property type="match status" value="1"/>
</dbReference>
<feature type="signal peptide" evidence="3">
    <location>
        <begin position="1"/>
        <end position="24"/>
    </location>
</feature>
<feature type="region of interest" description="Disordered" evidence="2">
    <location>
        <begin position="20"/>
        <end position="67"/>
    </location>
</feature>
<keyword evidence="7" id="KW-1185">Reference proteome</keyword>
<comment type="caution">
    <text evidence="6">The sequence shown here is derived from an EMBL/GenBank/DDBJ whole genome shotgun (WGS) entry which is preliminary data.</text>
</comment>
<dbReference type="InterPro" id="IPR001775">
    <property type="entry name" value="GspD/PilQ"/>
</dbReference>
<proteinExistence type="inferred from homology"/>
<dbReference type="InterPro" id="IPR004846">
    <property type="entry name" value="T2SS/T3SS_dom"/>
</dbReference>
<feature type="compositionally biased region" description="Low complexity" evidence="2">
    <location>
        <begin position="500"/>
        <end position="520"/>
    </location>
</feature>
<keyword evidence="3" id="KW-0732">Signal</keyword>
<comment type="similarity">
    <text evidence="1">Belongs to the bacterial secretin family.</text>
</comment>
<sequence>MNRRLNFARLATGLALAAAAPANAAPPPAKTAAMAPAPARTSAAAPAPVKTPEGRAQPTGGCSGEAARPATLTLNMGKSTMLRLPERVAHRSVGNPEVVQAMLVAPDTLYIAGLDVGSTNMIVQGKSGLCSVIDIVVAMDPAALQATLAAAMPEEKDIRVLAAADSLVLTGTVSDASAIARAVELASAYVRRPLRQMGAVAKDNDTDGVIAVGNGNGGAGSSSAATRVVNLLSVSAPQQVQLEVKIAEVSKTLLERLEAKTRFSFGSGSWTTTLVSNFLSGRVLGGEETLQTRGGRLVADANKQDSLVRVLAEPNVLAISGQEGTFLAGGKFYIPVAQDNNKITLEEKEFGVGLRFTPTVLAGGRINLKVAPEVSELSREGIGISATGLTGNAILPLVTTRRASTTVQLYDGQSFAIGGLVRNNLVANLDGLPMLGEVPVLGALFRSTDYQQDRTELVFVITARLVKPIPGAGYELPTDKVGIPTRGGVLLGGRLEGPAPATTTAAASTPQVAPPAAQTAGGFELK</sequence>
<evidence type="ECO:0000313" key="6">
    <source>
        <dbReference type="EMBL" id="MFC0250958.1"/>
    </source>
</evidence>
<dbReference type="InterPro" id="IPR050810">
    <property type="entry name" value="Bact_Secretion_Sys_Channel"/>
</dbReference>
<evidence type="ECO:0000259" key="4">
    <source>
        <dbReference type="Pfam" id="PF00263"/>
    </source>
</evidence>
<evidence type="ECO:0000313" key="7">
    <source>
        <dbReference type="Proteomes" id="UP001589773"/>
    </source>
</evidence>
<evidence type="ECO:0000259" key="5">
    <source>
        <dbReference type="Pfam" id="PF13629"/>
    </source>
</evidence>
<feature type="compositionally biased region" description="Low complexity" evidence="2">
    <location>
        <begin position="30"/>
        <end position="48"/>
    </location>
</feature>